<keyword evidence="2" id="KW-1185">Reference proteome</keyword>
<gene>
    <name evidence="1" type="ORF">D8674_019547</name>
</gene>
<comment type="caution">
    <text evidence="1">The sequence shown here is derived from an EMBL/GenBank/DDBJ whole genome shotgun (WGS) entry which is preliminary data.</text>
</comment>
<proteinExistence type="predicted"/>
<sequence length="64" mass="7329">MMYIGGLDKEEKVEVKSMAMGSERWGNQKHLWCLKESSDASESGGESLGLIGDCWLRRLRARRR</sequence>
<organism evidence="1 2">
    <name type="scientific">Pyrus ussuriensis x Pyrus communis</name>
    <dbReference type="NCBI Taxonomy" id="2448454"/>
    <lineage>
        <taxon>Eukaryota</taxon>
        <taxon>Viridiplantae</taxon>
        <taxon>Streptophyta</taxon>
        <taxon>Embryophyta</taxon>
        <taxon>Tracheophyta</taxon>
        <taxon>Spermatophyta</taxon>
        <taxon>Magnoliopsida</taxon>
        <taxon>eudicotyledons</taxon>
        <taxon>Gunneridae</taxon>
        <taxon>Pentapetalae</taxon>
        <taxon>rosids</taxon>
        <taxon>fabids</taxon>
        <taxon>Rosales</taxon>
        <taxon>Rosaceae</taxon>
        <taxon>Amygdaloideae</taxon>
        <taxon>Maleae</taxon>
        <taxon>Pyrus</taxon>
    </lineage>
</organism>
<dbReference type="Proteomes" id="UP000327157">
    <property type="component" value="Chromosome 17"/>
</dbReference>
<reference evidence="1 2" key="3">
    <citation type="submission" date="2019-11" db="EMBL/GenBank/DDBJ databases">
        <title>A de novo genome assembly of a pear dwarfing rootstock.</title>
        <authorList>
            <person name="Wang F."/>
            <person name="Wang J."/>
            <person name="Li S."/>
            <person name="Zhang Y."/>
            <person name="Fang M."/>
            <person name="Ma L."/>
            <person name="Zhao Y."/>
            <person name="Jiang S."/>
        </authorList>
    </citation>
    <scope>NUCLEOTIDE SEQUENCE [LARGE SCALE GENOMIC DNA]</scope>
    <source>
        <strain evidence="1">S2</strain>
        <tissue evidence="1">Leaf</tissue>
    </source>
</reference>
<evidence type="ECO:0000313" key="2">
    <source>
        <dbReference type="Proteomes" id="UP000327157"/>
    </source>
</evidence>
<dbReference type="EMBL" id="SMOL01000487">
    <property type="protein sequence ID" value="KAB2611515.1"/>
    <property type="molecule type" value="Genomic_DNA"/>
</dbReference>
<reference evidence="2" key="2">
    <citation type="submission" date="2019-10" db="EMBL/GenBank/DDBJ databases">
        <title>A de novo genome assembly of a pear dwarfing rootstock.</title>
        <authorList>
            <person name="Wang F."/>
            <person name="Wang J."/>
            <person name="Li S."/>
            <person name="Zhang Y."/>
            <person name="Fang M."/>
            <person name="Ma L."/>
            <person name="Zhao Y."/>
            <person name="Jiang S."/>
        </authorList>
    </citation>
    <scope>NUCLEOTIDE SEQUENCE [LARGE SCALE GENOMIC DNA]</scope>
</reference>
<accession>A0A5N5G7W9</accession>
<name>A0A5N5G7W9_9ROSA</name>
<protein>
    <submittedName>
        <fullName evidence="1">Uncharacterized protein</fullName>
    </submittedName>
</protein>
<reference evidence="1 2" key="1">
    <citation type="submission" date="2019-09" db="EMBL/GenBank/DDBJ databases">
        <authorList>
            <person name="Ou C."/>
        </authorList>
    </citation>
    <scope>NUCLEOTIDE SEQUENCE [LARGE SCALE GENOMIC DNA]</scope>
    <source>
        <strain evidence="1">S2</strain>
        <tissue evidence="1">Leaf</tissue>
    </source>
</reference>
<evidence type="ECO:0000313" key="1">
    <source>
        <dbReference type="EMBL" id="KAB2611515.1"/>
    </source>
</evidence>
<dbReference type="AlphaFoldDB" id="A0A5N5G7W9"/>